<dbReference type="GO" id="GO:0004540">
    <property type="term" value="F:RNA nuclease activity"/>
    <property type="evidence" value="ECO:0007669"/>
    <property type="project" value="InterPro"/>
</dbReference>
<evidence type="ECO:0000259" key="1">
    <source>
        <dbReference type="Pfam" id="PF01936"/>
    </source>
</evidence>
<keyword evidence="3" id="KW-1185">Reference proteome</keyword>
<dbReference type="CDD" id="cd18722">
    <property type="entry name" value="PIN_NicB-like"/>
    <property type="match status" value="1"/>
</dbReference>
<evidence type="ECO:0000313" key="2">
    <source>
        <dbReference type="EMBL" id="PZF82078.1"/>
    </source>
</evidence>
<dbReference type="Proteomes" id="UP000248764">
    <property type="component" value="Unassembled WGS sequence"/>
</dbReference>
<comment type="caution">
    <text evidence="2">The sequence shown here is derived from an EMBL/GenBank/DDBJ whole genome shotgun (WGS) entry which is preliminary data.</text>
</comment>
<dbReference type="Gene3D" id="3.40.50.1010">
    <property type="entry name" value="5'-nuclease"/>
    <property type="match status" value="1"/>
</dbReference>
<dbReference type="EMBL" id="POTW01000045">
    <property type="protein sequence ID" value="PZF82078.1"/>
    <property type="molecule type" value="Genomic_DNA"/>
</dbReference>
<name>A0A2W2BPC6_9ACTN</name>
<gene>
    <name evidence="2" type="ORF">C1I92_18335</name>
</gene>
<dbReference type="InterPro" id="IPR021139">
    <property type="entry name" value="NYN"/>
</dbReference>
<sequence length="206" mass="22742">MDRLIVYVDGFNMYHGLHDAAGCRLLWLDLVALARSLRPRSHLEAVKYFTAPVLDEPAAASRQSEYQSALLAQNPRVISIIQGRHQRKTITCKGCGAKRIKYEEKETDVNIAATLVADTARGLITSALIVSADSDLVPGINVARGLAATNFFAAAFPPRRYSTELKRLMPSSFQINMAKIRAAQLPDVVADPASGHQFTRPPKWKR</sequence>
<accession>A0A2W2BPC6</accession>
<protein>
    <submittedName>
        <fullName evidence="2">NYN domain-containing protein</fullName>
    </submittedName>
</protein>
<dbReference type="AlphaFoldDB" id="A0A2W2BPC6"/>
<reference evidence="2 3" key="1">
    <citation type="submission" date="2018-01" db="EMBL/GenBank/DDBJ databases">
        <title>Draft genome sequence of Jiangella sp. GTF31.</title>
        <authorList>
            <person name="Sahin N."/>
            <person name="Ay H."/>
            <person name="Saygin H."/>
        </authorList>
    </citation>
    <scope>NUCLEOTIDE SEQUENCE [LARGE SCALE GENOMIC DNA]</scope>
    <source>
        <strain evidence="2 3">GTF31</strain>
    </source>
</reference>
<dbReference type="Pfam" id="PF01936">
    <property type="entry name" value="NYN"/>
    <property type="match status" value="1"/>
</dbReference>
<evidence type="ECO:0000313" key="3">
    <source>
        <dbReference type="Proteomes" id="UP000248764"/>
    </source>
</evidence>
<dbReference type="RefSeq" id="WP_111256098.1">
    <property type="nucleotide sequence ID" value="NZ_POTW01000045.1"/>
</dbReference>
<organism evidence="2 3">
    <name type="scientific">Jiangella anatolica</name>
    <dbReference type="NCBI Taxonomy" id="2670374"/>
    <lineage>
        <taxon>Bacteria</taxon>
        <taxon>Bacillati</taxon>
        <taxon>Actinomycetota</taxon>
        <taxon>Actinomycetes</taxon>
        <taxon>Jiangellales</taxon>
        <taxon>Jiangellaceae</taxon>
        <taxon>Jiangella</taxon>
    </lineage>
</organism>
<proteinExistence type="predicted"/>
<feature type="domain" description="NYN" evidence="1">
    <location>
        <begin position="3"/>
        <end position="167"/>
    </location>
</feature>